<comment type="caution">
    <text evidence="1">The sequence shown here is derived from an EMBL/GenBank/DDBJ whole genome shotgun (WGS) entry which is preliminary data.</text>
</comment>
<evidence type="ECO:0000313" key="2">
    <source>
        <dbReference type="Proteomes" id="UP001552299"/>
    </source>
</evidence>
<dbReference type="EMBL" id="JANQDX010000010">
    <property type="protein sequence ID" value="KAL0917241.1"/>
    <property type="molecule type" value="Genomic_DNA"/>
</dbReference>
<name>A0ABD0V3M0_DENTH</name>
<evidence type="ECO:0000313" key="1">
    <source>
        <dbReference type="EMBL" id="KAL0917241.1"/>
    </source>
</evidence>
<dbReference type="AlphaFoldDB" id="A0ABD0V3M0"/>
<accession>A0ABD0V3M0</accession>
<reference evidence="1 2" key="1">
    <citation type="journal article" date="2024" name="Plant Biotechnol. J.">
        <title>Dendrobium thyrsiflorum genome and its molecular insights into genes involved in important horticultural traits.</title>
        <authorList>
            <person name="Chen B."/>
            <person name="Wang J.Y."/>
            <person name="Zheng P.J."/>
            <person name="Li K.L."/>
            <person name="Liang Y.M."/>
            <person name="Chen X.F."/>
            <person name="Zhang C."/>
            <person name="Zhao X."/>
            <person name="He X."/>
            <person name="Zhang G.Q."/>
            <person name="Liu Z.J."/>
            <person name="Xu Q."/>
        </authorList>
    </citation>
    <scope>NUCLEOTIDE SEQUENCE [LARGE SCALE GENOMIC DNA]</scope>
    <source>
        <strain evidence="1">GZMU011</strain>
    </source>
</reference>
<keyword evidence="2" id="KW-1185">Reference proteome</keyword>
<protein>
    <submittedName>
        <fullName evidence="1">Uncharacterized protein</fullName>
    </submittedName>
</protein>
<proteinExistence type="predicted"/>
<sequence length="255" mass="26809">MEEYVLRLDVTVDDLAITAGVEVGKAPRDADGDVHPLLPFQHGAARDEEGLVQGAAVHIYVVDAAYNGDLCDEFLLLTLDAAGAGFDALHGDGGFVREIAFEHLAESSGTDLGSEVVGRCDELLVSESGRKVRDRDLIGFVGDGAVASGTTCCELGGFSGSGNSLAASPIDPGEKQSEQDGDAGQEYRDEIAASAGIQLIIEVFHRARISRQAPVLLIAIYPEQDDIASGDKETVIAVWGGEGCADWEALFFAVL</sequence>
<gene>
    <name evidence="1" type="ORF">M5K25_012289</name>
</gene>
<organism evidence="1 2">
    <name type="scientific">Dendrobium thyrsiflorum</name>
    <name type="common">Pinecone-like raceme dendrobium</name>
    <name type="synonym">Orchid</name>
    <dbReference type="NCBI Taxonomy" id="117978"/>
    <lineage>
        <taxon>Eukaryota</taxon>
        <taxon>Viridiplantae</taxon>
        <taxon>Streptophyta</taxon>
        <taxon>Embryophyta</taxon>
        <taxon>Tracheophyta</taxon>
        <taxon>Spermatophyta</taxon>
        <taxon>Magnoliopsida</taxon>
        <taxon>Liliopsida</taxon>
        <taxon>Asparagales</taxon>
        <taxon>Orchidaceae</taxon>
        <taxon>Epidendroideae</taxon>
        <taxon>Malaxideae</taxon>
        <taxon>Dendrobiinae</taxon>
        <taxon>Dendrobium</taxon>
    </lineage>
</organism>
<dbReference type="Proteomes" id="UP001552299">
    <property type="component" value="Unassembled WGS sequence"/>
</dbReference>